<evidence type="ECO:0000313" key="1">
    <source>
        <dbReference type="EMBL" id="QLG05266.1"/>
    </source>
</evidence>
<reference evidence="1" key="1">
    <citation type="submission" date="2019-12" db="EMBL/GenBank/DDBJ databases">
        <title>Compelete sequence of pSE5369-VIM.</title>
        <authorList>
            <person name="Zhou D."/>
        </authorList>
    </citation>
    <scope>NUCLEOTIDE SEQUENCE</scope>
    <source>
        <strain evidence="1">SE5369</strain>
        <plasmid evidence="1">pSE5369-VIM</plasmid>
    </source>
</reference>
<name>A0A7S5YC17_PSEAI</name>
<dbReference type="AlphaFoldDB" id="A0A7S5YC17"/>
<sequence length="40" mass="4511">MIIELLQELLRLMMVTADSSLAMPKRNGEFPGYPRPPVPV</sequence>
<accession>A0A7S5YC17</accession>
<keyword evidence="1" id="KW-0614">Plasmid</keyword>
<protein>
    <submittedName>
        <fullName evidence="1">Uncharacterized protein</fullName>
    </submittedName>
</protein>
<dbReference type="EMBL" id="MN894888">
    <property type="protein sequence ID" value="QLG05266.1"/>
    <property type="molecule type" value="Genomic_DNA"/>
</dbReference>
<organism evidence="1">
    <name type="scientific">Pseudomonas aeruginosa</name>
    <dbReference type="NCBI Taxonomy" id="287"/>
    <lineage>
        <taxon>Bacteria</taxon>
        <taxon>Pseudomonadati</taxon>
        <taxon>Pseudomonadota</taxon>
        <taxon>Gammaproteobacteria</taxon>
        <taxon>Pseudomonadales</taxon>
        <taxon>Pseudomonadaceae</taxon>
        <taxon>Pseudomonas</taxon>
    </lineage>
</organism>
<proteinExistence type="predicted"/>
<geneLocation type="plasmid" evidence="1">
    <name>pSE5369-VIM</name>
</geneLocation>